<comment type="caution">
    <text evidence="2">The sequence shown here is derived from an EMBL/GenBank/DDBJ whole genome shotgun (WGS) entry which is preliminary data.</text>
</comment>
<reference evidence="2" key="2">
    <citation type="submission" date="2020-11" db="EMBL/GenBank/DDBJ databases">
        <authorList>
            <person name="McCartney M.A."/>
            <person name="Auch B."/>
            <person name="Kono T."/>
            <person name="Mallez S."/>
            <person name="Becker A."/>
            <person name="Gohl D.M."/>
            <person name="Silverstein K.A.T."/>
            <person name="Koren S."/>
            <person name="Bechman K.B."/>
            <person name="Herman A."/>
            <person name="Abrahante J.E."/>
            <person name="Garbe J."/>
        </authorList>
    </citation>
    <scope>NUCLEOTIDE SEQUENCE</scope>
    <source>
        <strain evidence="2">Duluth1</strain>
        <tissue evidence="2">Whole animal</tissue>
    </source>
</reference>
<sequence length="63" mass="7010">MADVIVEGLVHPPSLVHINGLPEPLIIFAMATLAVHMHPFINMGAVQRRESVRFTKQTSFETN</sequence>
<feature type="transmembrane region" description="Helical" evidence="1">
    <location>
        <begin position="25"/>
        <end position="46"/>
    </location>
</feature>
<evidence type="ECO:0000256" key="1">
    <source>
        <dbReference type="SAM" id="Phobius"/>
    </source>
</evidence>
<evidence type="ECO:0000313" key="3">
    <source>
        <dbReference type="Proteomes" id="UP000828390"/>
    </source>
</evidence>
<accession>A0A9D4IZ36</accession>
<dbReference type="EMBL" id="JAIWYP010000008">
    <property type="protein sequence ID" value="KAH3789633.1"/>
    <property type="molecule type" value="Genomic_DNA"/>
</dbReference>
<keyword evidence="3" id="KW-1185">Reference proteome</keyword>
<reference evidence="2" key="1">
    <citation type="journal article" date="2019" name="bioRxiv">
        <title>The Genome of the Zebra Mussel, Dreissena polymorpha: A Resource for Invasive Species Research.</title>
        <authorList>
            <person name="McCartney M.A."/>
            <person name="Auch B."/>
            <person name="Kono T."/>
            <person name="Mallez S."/>
            <person name="Zhang Y."/>
            <person name="Obille A."/>
            <person name="Becker A."/>
            <person name="Abrahante J.E."/>
            <person name="Garbe J."/>
            <person name="Badalamenti J.P."/>
            <person name="Herman A."/>
            <person name="Mangelson H."/>
            <person name="Liachko I."/>
            <person name="Sullivan S."/>
            <person name="Sone E.D."/>
            <person name="Koren S."/>
            <person name="Silverstein K.A.T."/>
            <person name="Beckman K.B."/>
            <person name="Gohl D.M."/>
        </authorList>
    </citation>
    <scope>NUCLEOTIDE SEQUENCE</scope>
    <source>
        <strain evidence="2">Duluth1</strain>
        <tissue evidence="2">Whole animal</tissue>
    </source>
</reference>
<evidence type="ECO:0000313" key="2">
    <source>
        <dbReference type="EMBL" id="KAH3789633.1"/>
    </source>
</evidence>
<gene>
    <name evidence="2" type="ORF">DPMN_167818</name>
</gene>
<name>A0A9D4IZ36_DREPO</name>
<keyword evidence="1" id="KW-1133">Transmembrane helix</keyword>
<protein>
    <submittedName>
        <fullName evidence="2">Uncharacterized protein</fullName>
    </submittedName>
</protein>
<organism evidence="2 3">
    <name type="scientific">Dreissena polymorpha</name>
    <name type="common">Zebra mussel</name>
    <name type="synonym">Mytilus polymorpha</name>
    <dbReference type="NCBI Taxonomy" id="45954"/>
    <lineage>
        <taxon>Eukaryota</taxon>
        <taxon>Metazoa</taxon>
        <taxon>Spiralia</taxon>
        <taxon>Lophotrochozoa</taxon>
        <taxon>Mollusca</taxon>
        <taxon>Bivalvia</taxon>
        <taxon>Autobranchia</taxon>
        <taxon>Heteroconchia</taxon>
        <taxon>Euheterodonta</taxon>
        <taxon>Imparidentia</taxon>
        <taxon>Neoheterodontei</taxon>
        <taxon>Myida</taxon>
        <taxon>Dreissenoidea</taxon>
        <taxon>Dreissenidae</taxon>
        <taxon>Dreissena</taxon>
    </lineage>
</organism>
<keyword evidence="1" id="KW-0812">Transmembrane</keyword>
<proteinExistence type="predicted"/>
<keyword evidence="1" id="KW-0472">Membrane</keyword>
<dbReference type="AlphaFoldDB" id="A0A9D4IZ36"/>
<dbReference type="Proteomes" id="UP000828390">
    <property type="component" value="Unassembled WGS sequence"/>
</dbReference>